<gene>
    <name evidence="1" type="ORF">N0K08_11865</name>
</gene>
<sequence>MKFTATPSRWAEILKNDEAIQTSLGVLEKQPEEQVGEVLIQRWDQGTMANHGASKTPYRGMYASVDQLEEMNAATLIGAHCADDTCLA</sequence>
<keyword evidence="2" id="KW-1185">Reference proteome</keyword>
<comment type="caution">
    <text evidence="1">The sequence shown here is derived from an EMBL/GenBank/DDBJ whole genome shotgun (WGS) entry which is preliminary data.</text>
</comment>
<evidence type="ECO:0000313" key="2">
    <source>
        <dbReference type="Proteomes" id="UP001525968"/>
    </source>
</evidence>
<accession>A0ABT2PN94</accession>
<evidence type="ECO:0000313" key="1">
    <source>
        <dbReference type="EMBL" id="MCT9811336.1"/>
    </source>
</evidence>
<organism evidence="1 2">
    <name type="scientific">Acidovorax bellezanensis</name>
    <dbReference type="NCBI Taxonomy" id="2976702"/>
    <lineage>
        <taxon>Bacteria</taxon>
        <taxon>Pseudomonadati</taxon>
        <taxon>Pseudomonadota</taxon>
        <taxon>Betaproteobacteria</taxon>
        <taxon>Burkholderiales</taxon>
        <taxon>Comamonadaceae</taxon>
        <taxon>Acidovorax</taxon>
    </lineage>
</organism>
<dbReference type="RefSeq" id="WP_261500564.1">
    <property type="nucleotide sequence ID" value="NZ_JAODYH010000005.1"/>
</dbReference>
<dbReference type="Proteomes" id="UP001525968">
    <property type="component" value="Unassembled WGS sequence"/>
</dbReference>
<dbReference type="EMBL" id="JAODYH010000005">
    <property type="protein sequence ID" value="MCT9811336.1"/>
    <property type="molecule type" value="Genomic_DNA"/>
</dbReference>
<name>A0ABT2PN94_9BURK</name>
<protein>
    <submittedName>
        <fullName evidence="1">Uncharacterized protein</fullName>
    </submittedName>
</protein>
<reference evidence="1 2" key="1">
    <citation type="submission" date="2022-09" db="EMBL/GenBank/DDBJ databases">
        <title>Draft genome of isolate Be4.</title>
        <authorList>
            <person name="Sanchez-Castro I."/>
            <person name="Martinez-Rodriguez P."/>
            <person name="Descostes M."/>
            <person name="Merroun M."/>
        </authorList>
    </citation>
    <scope>NUCLEOTIDE SEQUENCE [LARGE SCALE GENOMIC DNA]</scope>
    <source>
        <strain evidence="1 2">Be4</strain>
    </source>
</reference>
<proteinExistence type="predicted"/>